<dbReference type="InterPro" id="IPR036390">
    <property type="entry name" value="WH_DNA-bd_sf"/>
</dbReference>
<evidence type="ECO:0000313" key="2">
    <source>
        <dbReference type="Proteomes" id="UP000019241"/>
    </source>
</evidence>
<dbReference type="EMBL" id="AODM01000075">
    <property type="protein sequence ID" value="EUJ46509.1"/>
    <property type="molecule type" value="Genomic_DNA"/>
</dbReference>
<organism evidence="1 2">
    <name type="scientific">Listeria fleischmannii FSL S10-1203</name>
    <dbReference type="NCBI Taxonomy" id="1265822"/>
    <lineage>
        <taxon>Bacteria</taxon>
        <taxon>Bacillati</taxon>
        <taxon>Bacillota</taxon>
        <taxon>Bacilli</taxon>
        <taxon>Bacillales</taxon>
        <taxon>Listeriaceae</taxon>
        <taxon>Listeria</taxon>
    </lineage>
</organism>
<name>W7D3H3_9LIST</name>
<evidence type="ECO:0000313" key="1">
    <source>
        <dbReference type="EMBL" id="EUJ46509.1"/>
    </source>
</evidence>
<dbReference type="AlphaFoldDB" id="W7D3H3"/>
<dbReference type="Proteomes" id="UP000019241">
    <property type="component" value="Unassembled WGS sequence"/>
</dbReference>
<dbReference type="RefSeq" id="WP_254260265.1">
    <property type="nucleotide sequence ID" value="NZ_AODM01000075.1"/>
</dbReference>
<gene>
    <name evidence="1" type="ORF">MCOL2_18834</name>
</gene>
<comment type="caution">
    <text evidence="1">The sequence shown here is derived from an EMBL/GenBank/DDBJ whole genome shotgun (WGS) entry which is preliminary data.</text>
</comment>
<sequence>MADVTLEFIALTDFRVNENTVIFPYPISAKMFSTYLKAPLSAVSEVLRIWEEENILISTSDNLLITNYKKLLSFSKMTYLIDEVLV</sequence>
<reference evidence="1 2" key="1">
    <citation type="submission" date="2012-12" db="EMBL/GenBank/DDBJ databases">
        <title>Novel taxa of Listeriaceae from agricultural environments in the United States.</title>
        <authorList>
            <person name="den Bakker H.C."/>
            <person name="Allred A."/>
            <person name="Warchocki S."/>
            <person name="Wright E.M."/>
            <person name="Burrell A."/>
            <person name="Nightingale K.K."/>
            <person name="Kephart D."/>
            <person name="Wiedmann M."/>
        </authorList>
    </citation>
    <scope>NUCLEOTIDE SEQUENCE [LARGE SCALE GENOMIC DNA]</scope>
    <source>
        <strain evidence="1 2">FSL S10-1203</strain>
    </source>
</reference>
<protein>
    <recommendedName>
        <fullName evidence="3">HTH crp-type domain-containing protein</fullName>
    </recommendedName>
</protein>
<evidence type="ECO:0008006" key="3">
    <source>
        <dbReference type="Google" id="ProtNLM"/>
    </source>
</evidence>
<proteinExistence type="predicted"/>
<dbReference type="PATRIC" id="fig|1265822.4.peg.3843"/>
<dbReference type="SUPFAM" id="SSF46785">
    <property type="entry name" value="Winged helix' DNA-binding domain"/>
    <property type="match status" value="1"/>
</dbReference>
<accession>W7D3H3</accession>